<protein>
    <submittedName>
        <fullName evidence="4">Peptidoglycan-binding protein</fullName>
    </submittedName>
</protein>
<sequence>MGELYNPFPKLPKNIRQIGERDQIVKLYVEDYVNTYLRRLYPAGGQDLRVGLLLGSVEMNDGTPYIFIDGAMEMEDVTEQGQKVVFSELAWKKAYQSVEQLFPKRSVQGWFLCGAPGNDLSPLNYWKQHVQYFQGPNKLMYLSSGAEGDESVYITSEDGFYKLCGYSIYYERNQMMQDYMVLRKDVKRIESGSDEKVIQEFRKRMDEHKDEVTDRHQTLGLLRGMCMAMSIVILAGGIVMFNNYERMQEMESVIASAIPERVESALMGKDNAAGKDKPESHVVVEEAEGGVYPTTAAVTKETMSETQPGSQNGGDGQAAGNGQNGGDNQAGGNGQNAGDSQNGAAANSGGAENTSGNAAGNGGQENAQTPGGNKGASQENSSDGQSSAGNTASGQTGDGQKSGSDTGSKPAENGGTAQAAAGGTQRVHVVQDGETLYGICISEYHDVNKLKEICELNGLEDENKIVSGQQLLLP</sequence>
<accession>A0A3E3DNA2</accession>
<feature type="compositionally biased region" description="Gly residues" evidence="1">
    <location>
        <begin position="311"/>
        <end position="335"/>
    </location>
</feature>
<dbReference type="Gene3D" id="3.10.350.10">
    <property type="entry name" value="LysM domain"/>
    <property type="match status" value="1"/>
</dbReference>
<dbReference type="Pfam" id="PF01476">
    <property type="entry name" value="LysM"/>
    <property type="match status" value="1"/>
</dbReference>
<comment type="caution">
    <text evidence="4">The sequence shown here is derived from an EMBL/GenBank/DDBJ whole genome shotgun (WGS) entry which is preliminary data.</text>
</comment>
<feature type="compositionally biased region" description="Polar residues" evidence="1">
    <location>
        <begin position="369"/>
        <end position="407"/>
    </location>
</feature>
<evidence type="ECO:0000256" key="2">
    <source>
        <dbReference type="SAM" id="Phobius"/>
    </source>
</evidence>
<dbReference type="AlphaFoldDB" id="A0A3E3DNA2"/>
<dbReference type="RefSeq" id="WP_029467585.1">
    <property type="nucleotide sequence ID" value="NZ_CACRUH010000080.1"/>
</dbReference>
<organism evidence="4 5">
    <name type="scientific">Hungatella hathewayi</name>
    <dbReference type="NCBI Taxonomy" id="154046"/>
    <lineage>
        <taxon>Bacteria</taxon>
        <taxon>Bacillati</taxon>
        <taxon>Bacillota</taxon>
        <taxon>Clostridia</taxon>
        <taxon>Lachnospirales</taxon>
        <taxon>Lachnospiraceae</taxon>
        <taxon>Hungatella</taxon>
    </lineage>
</organism>
<name>A0A3E3DNA2_9FIRM</name>
<dbReference type="SUPFAM" id="SSF54106">
    <property type="entry name" value="LysM domain"/>
    <property type="match status" value="1"/>
</dbReference>
<dbReference type="OrthoDB" id="3292458at2"/>
<evidence type="ECO:0000313" key="4">
    <source>
        <dbReference type="EMBL" id="RGD70168.1"/>
    </source>
</evidence>
<dbReference type="EMBL" id="QTJW01000008">
    <property type="protein sequence ID" value="RGD70168.1"/>
    <property type="molecule type" value="Genomic_DNA"/>
</dbReference>
<dbReference type="PROSITE" id="PS51782">
    <property type="entry name" value="LYSM"/>
    <property type="match status" value="1"/>
</dbReference>
<dbReference type="CDD" id="cd00118">
    <property type="entry name" value="LysM"/>
    <property type="match status" value="1"/>
</dbReference>
<feature type="compositionally biased region" description="Low complexity" evidence="1">
    <location>
        <begin position="414"/>
        <end position="425"/>
    </location>
</feature>
<evidence type="ECO:0000256" key="1">
    <source>
        <dbReference type="SAM" id="MobiDB-lite"/>
    </source>
</evidence>
<feature type="domain" description="LysM" evidence="3">
    <location>
        <begin position="426"/>
        <end position="473"/>
    </location>
</feature>
<gene>
    <name evidence="4" type="ORF">DWX31_13615</name>
</gene>
<proteinExistence type="predicted"/>
<keyword evidence="2" id="KW-0812">Transmembrane</keyword>
<evidence type="ECO:0000313" key="5">
    <source>
        <dbReference type="Proteomes" id="UP000261023"/>
    </source>
</evidence>
<feature type="region of interest" description="Disordered" evidence="1">
    <location>
        <begin position="300"/>
        <end position="425"/>
    </location>
</feature>
<feature type="transmembrane region" description="Helical" evidence="2">
    <location>
        <begin position="221"/>
        <end position="241"/>
    </location>
</feature>
<feature type="compositionally biased region" description="Low complexity" evidence="1">
    <location>
        <begin position="336"/>
        <end position="368"/>
    </location>
</feature>
<keyword evidence="2" id="KW-0472">Membrane</keyword>
<reference evidence="4 5" key="1">
    <citation type="submission" date="2018-08" db="EMBL/GenBank/DDBJ databases">
        <title>A genome reference for cultivated species of the human gut microbiota.</title>
        <authorList>
            <person name="Zou Y."/>
            <person name="Xue W."/>
            <person name="Luo G."/>
        </authorList>
    </citation>
    <scope>NUCLEOTIDE SEQUENCE [LARGE SCALE GENOMIC DNA]</scope>
    <source>
        <strain evidence="4 5">AF19-13AC</strain>
    </source>
</reference>
<keyword evidence="2" id="KW-1133">Transmembrane helix</keyword>
<dbReference type="Proteomes" id="UP000261023">
    <property type="component" value="Unassembled WGS sequence"/>
</dbReference>
<dbReference type="InterPro" id="IPR036779">
    <property type="entry name" value="LysM_dom_sf"/>
</dbReference>
<evidence type="ECO:0000259" key="3">
    <source>
        <dbReference type="PROSITE" id="PS51782"/>
    </source>
</evidence>
<dbReference type="InterPro" id="IPR018392">
    <property type="entry name" value="LysM"/>
</dbReference>